<accession>A0A484Z0F4</accession>
<sequence length="67" mass="7121">MKRYGQVFLLAIGFDLYWTLVVLFREQGAGHLVCAGGAGLADAAAIIPGVCPWCWPSRAGCLIPSGR</sequence>
<evidence type="ECO:0000313" key="3">
    <source>
        <dbReference type="Proteomes" id="UP000351155"/>
    </source>
</evidence>
<dbReference type="Proteomes" id="UP000351155">
    <property type="component" value="Unassembled WGS sequence"/>
</dbReference>
<name>A0A484Z0F4_9ENTR</name>
<evidence type="ECO:0000256" key="1">
    <source>
        <dbReference type="SAM" id="Phobius"/>
    </source>
</evidence>
<organism evidence="2 3">
    <name type="scientific">Enterobacter cancerogenus</name>
    <dbReference type="NCBI Taxonomy" id="69218"/>
    <lineage>
        <taxon>Bacteria</taxon>
        <taxon>Pseudomonadati</taxon>
        <taxon>Pseudomonadota</taxon>
        <taxon>Gammaproteobacteria</taxon>
        <taxon>Enterobacterales</taxon>
        <taxon>Enterobacteriaceae</taxon>
        <taxon>Enterobacter</taxon>
        <taxon>Enterobacter cloacae complex</taxon>
    </lineage>
</organism>
<keyword evidence="1" id="KW-0472">Membrane</keyword>
<feature type="transmembrane region" description="Helical" evidence="1">
    <location>
        <begin position="7"/>
        <end position="24"/>
    </location>
</feature>
<keyword evidence="1" id="KW-0812">Transmembrane</keyword>
<reference evidence="2 3" key="1">
    <citation type="submission" date="2019-03" db="EMBL/GenBank/DDBJ databases">
        <authorList>
            <consortium name="Pathogen Informatics"/>
        </authorList>
    </citation>
    <scope>NUCLEOTIDE SEQUENCE [LARGE SCALE GENOMIC DNA]</scope>
    <source>
        <strain evidence="2 3">NCTC12126</strain>
    </source>
</reference>
<proteinExistence type="predicted"/>
<gene>
    <name evidence="2" type="ORF">NCTC12126_04597</name>
</gene>
<protein>
    <submittedName>
        <fullName evidence="2">Uncharacterized protein</fullName>
    </submittedName>
</protein>
<dbReference type="AlphaFoldDB" id="A0A484Z0F4"/>
<keyword evidence="1" id="KW-1133">Transmembrane helix</keyword>
<dbReference type="EMBL" id="CAADIW010000053">
    <property type="protein sequence ID" value="VFS41994.1"/>
    <property type="molecule type" value="Genomic_DNA"/>
</dbReference>
<evidence type="ECO:0000313" key="2">
    <source>
        <dbReference type="EMBL" id="VFS41994.1"/>
    </source>
</evidence>